<reference evidence="2" key="1">
    <citation type="submission" date="2021-05" db="EMBL/GenBank/DDBJ databases">
        <title>Encephalitozoon hellem ATCC 50604 Complete Genome.</title>
        <authorList>
            <person name="Mascarenhas dos Santos A.C."/>
            <person name="Julian A.T."/>
            <person name="Pombert J.-F."/>
        </authorList>
    </citation>
    <scope>NUCLEOTIDE SEQUENCE</scope>
    <source>
        <strain evidence="2">ATCC 50604</strain>
    </source>
</reference>
<dbReference type="Gene3D" id="3.30.420.40">
    <property type="match status" value="2"/>
</dbReference>
<dbReference type="PANTHER" id="PTHR11937">
    <property type="entry name" value="ACTIN"/>
    <property type="match status" value="1"/>
</dbReference>
<dbReference type="EMBL" id="CP075150">
    <property type="protein sequence ID" value="UTX42998.1"/>
    <property type="molecule type" value="Genomic_DNA"/>
</dbReference>
<dbReference type="InterPro" id="IPR004000">
    <property type="entry name" value="Actin"/>
</dbReference>
<dbReference type="Pfam" id="PF00022">
    <property type="entry name" value="Actin"/>
    <property type="match status" value="1"/>
</dbReference>
<dbReference type="InterPro" id="IPR043129">
    <property type="entry name" value="ATPase_NBD"/>
</dbReference>
<evidence type="ECO:0000313" key="3">
    <source>
        <dbReference type="Proteomes" id="UP001059546"/>
    </source>
</evidence>
<dbReference type="Gene3D" id="3.90.640.10">
    <property type="entry name" value="Actin, Chain A, domain 4"/>
    <property type="match status" value="1"/>
</dbReference>
<proteinExistence type="inferred from homology"/>
<protein>
    <submittedName>
        <fullName evidence="2">Actin</fullName>
    </submittedName>
</protein>
<dbReference type="SUPFAM" id="SSF53067">
    <property type="entry name" value="Actin-like ATPase domain"/>
    <property type="match status" value="2"/>
</dbReference>
<organism evidence="2 3">
    <name type="scientific">Encephalitozoon hellem</name>
    <name type="common">Microsporidian parasite</name>
    <dbReference type="NCBI Taxonomy" id="27973"/>
    <lineage>
        <taxon>Eukaryota</taxon>
        <taxon>Fungi</taxon>
        <taxon>Fungi incertae sedis</taxon>
        <taxon>Microsporidia</taxon>
        <taxon>Unikaryonidae</taxon>
        <taxon>Encephalitozoon</taxon>
    </lineage>
</organism>
<evidence type="ECO:0000256" key="1">
    <source>
        <dbReference type="RuleBase" id="RU000487"/>
    </source>
</evidence>
<dbReference type="SMART" id="SM00268">
    <property type="entry name" value="ACTIN"/>
    <property type="match status" value="1"/>
</dbReference>
<comment type="similarity">
    <text evidence="1">Belongs to the actin family.</text>
</comment>
<name>A0A9Q9F854_ENCHE</name>
<dbReference type="PRINTS" id="PR00190">
    <property type="entry name" value="ACTIN"/>
</dbReference>
<accession>A0A9Q9F854</accession>
<evidence type="ECO:0000313" key="2">
    <source>
        <dbReference type="EMBL" id="UTX42998.1"/>
    </source>
</evidence>
<dbReference type="AlphaFoldDB" id="A0A9Q9F854"/>
<sequence>MYIVGDTTTGVIDIGSETVKIGYSDGLLPMVFGPSVTWRNEYVPPVARSVISDVGSYLRILSDNMPRDVQSLVISENTMEDGGVKKEVLGYLMERRMCESVLFVRSGILDAFSYGKTTGVVVSLGGGSSQVCSVVDGLITCRRQIDVGGMDLTLEFRKVLESSGVDIEKFVDVKKDEPLHERRMEFEKNEFSRHGKESALSLKSEETSEKYELPDGRVIETEEYRKAVPGMLGGIIKLIVEVIESNGMEARSTLSGNILVGGGCGGICGIESFICEEIGRERSRWKVKVSVERSRFSTFQGGCVIGSLGSARSFHIGVRDYEEYGESILDRKKCEWIVEAL</sequence>
<dbReference type="Proteomes" id="UP001059546">
    <property type="component" value="Chromosome IV"/>
</dbReference>
<gene>
    <name evidence="2" type="ORF">GPU96_04g07310</name>
</gene>